<sequence length="77" mass="8275">MTSANGSKSPSRFTPQEDAEDLGRLVQEARAMQDVSAAELARRTGVAPSDVLEFEIGRVIPAKPQFTTYMTALGFSA</sequence>
<dbReference type="InterPro" id="IPR001387">
    <property type="entry name" value="Cro/C1-type_HTH"/>
</dbReference>
<gene>
    <name evidence="2" type="ORF">JOF36_001290</name>
</gene>
<organism evidence="2 3">
    <name type="scientific">Pseudonocardia parietis</name>
    <dbReference type="NCBI Taxonomy" id="570936"/>
    <lineage>
        <taxon>Bacteria</taxon>
        <taxon>Bacillati</taxon>
        <taxon>Actinomycetota</taxon>
        <taxon>Actinomycetes</taxon>
        <taxon>Pseudonocardiales</taxon>
        <taxon>Pseudonocardiaceae</taxon>
        <taxon>Pseudonocardia</taxon>
    </lineage>
</organism>
<proteinExistence type="predicted"/>
<evidence type="ECO:0000313" key="2">
    <source>
        <dbReference type="EMBL" id="MBP2365594.1"/>
    </source>
</evidence>
<dbReference type="SUPFAM" id="SSF47413">
    <property type="entry name" value="lambda repressor-like DNA-binding domains"/>
    <property type="match status" value="1"/>
</dbReference>
<feature type="region of interest" description="Disordered" evidence="1">
    <location>
        <begin position="1"/>
        <end position="21"/>
    </location>
</feature>
<dbReference type="CDD" id="cd00093">
    <property type="entry name" value="HTH_XRE"/>
    <property type="match status" value="1"/>
</dbReference>
<reference evidence="2 3" key="1">
    <citation type="submission" date="2021-03" db="EMBL/GenBank/DDBJ databases">
        <title>Sequencing the genomes of 1000 actinobacteria strains.</title>
        <authorList>
            <person name="Klenk H.-P."/>
        </authorList>
    </citation>
    <scope>NUCLEOTIDE SEQUENCE [LARGE SCALE GENOMIC DNA]</scope>
    <source>
        <strain evidence="2 3">DSM 45256</strain>
    </source>
</reference>
<name>A0ABS4VNU4_9PSEU</name>
<feature type="compositionally biased region" description="Polar residues" evidence="1">
    <location>
        <begin position="1"/>
        <end position="14"/>
    </location>
</feature>
<dbReference type="Pfam" id="PF13560">
    <property type="entry name" value="HTH_31"/>
    <property type="match status" value="1"/>
</dbReference>
<protein>
    <submittedName>
        <fullName evidence="2">Ribosome-binding protein aMBF1 (Putative translation factor)</fullName>
    </submittedName>
</protein>
<accession>A0ABS4VNU4</accession>
<keyword evidence="3" id="KW-1185">Reference proteome</keyword>
<dbReference type="RefSeq" id="WP_210025480.1">
    <property type="nucleotide sequence ID" value="NZ_JAGINU010000001.1"/>
</dbReference>
<evidence type="ECO:0000313" key="3">
    <source>
        <dbReference type="Proteomes" id="UP001519295"/>
    </source>
</evidence>
<dbReference type="EMBL" id="JAGINU010000001">
    <property type="protein sequence ID" value="MBP2365594.1"/>
    <property type="molecule type" value="Genomic_DNA"/>
</dbReference>
<evidence type="ECO:0000256" key="1">
    <source>
        <dbReference type="SAM" id="MobiDB-lite"/>
    </source>
</evidence>
<dbReference type="InterPro" id="IPR010982">
    <property type="entry name" value="Lambda_DNA-bd_dom_sf"/>
</dbReference>
<dbReference type="Proteomes" id="UP001519295">
    <property type="component" value="Unassembled WGS sequence"/>
</dbReference>
<comment type="caution">
    <text evidence="2">The sequence shown here is derived from an EMBL/GenBank/DDBJ whole genome shotgun (WGS) entry which is preliminary data.</text>
</comment>
<dbReference type="Gene3D" id="1.10.260.40">
    <property type="entry name" value="lambda repressor-like DNA-binding domains"/>
    <property type="match status" value="1"/>
</dbReference>